<dbReference type="SUPFAM" id="SSF54060">
    <property type="entry name" value="His-Me finger endonucleases"/>
    <property type="match status" value="1"/>
</dbReference>
<name>A0A1G9PN14_9SPHI</name>
<dbReference type="AlphaFoldDB" id="A0A1G9PN14"/>
<dbReference type="Gene3D" id="3.40.570.10">
    <property type="entry name" value="Extracellular Endonuclease, subunit A"/>
    <property type="match status" value="1"/>
</dbReference>
<keyword evidence="6" id="KW-0540">Nuclease</keyword>
<dbReference type="SMART" id="SM00477">
    <property type="entry name" value="NUC"/>
    <property type="match status" value="1"/>
</dbReference>
<dbReference type="Pfam" id="PF01223">
    <property type="entry name" value="Endonuclease_NS"/>
    <property type="match status" value="1"/>
</dbReference>
<evidence type="ECO:0000313" key="6">
    <source>
        <dbReference type="EMBL" id="SDM00089.1"/>
    </source>
</evidence>
<gene>
    <name evidence="6" type="ORF">SAMN05421820_102704</name>
</gene>
<evidence type="ECO:0000256" key="1">
    <source>
        <dbReference type="PIRSR" id="PIRSR640255-1"/>
    </source>
</evidence>
<dbReference type="GO" id="GO:0016787">
    <property type="term" value="F:hydrolase activity"/>
    <property type="evidence" value="ECO:0007669"/>
    <property type="project" value="InterPro"/>
</dbReference>
<dbReference type="SMART" id="SM00892">
    <property type="entry name" value="Endonuclease_NS"/>
    <property type="match status" value="1"/>
</dbReference>
<dbReference type="InterPro" id="IPR040255">
    <property type="entry name" value="Non-specific_endonuclease"/>
</dbReference>
<dbReference type="GO" id="GO:0004519">
    <property type="term" value="F:endonuclease activity"/>
    <property type="evidence" value="ECO:0007669"/>
    <property type="project" value="UniProtKB-KW"/>
</dbReference>
<accession>A0A1G9PN14</accession>
<feature type="binding site" evidence="2">
    <location>
        <position position="335"/>
    </location>
    <ligand>
        <name>Mg(2+)</name>
        <dbReference type="ChEBI" id="CHEBI:18420"/>
        <note>catalytic</note>
    </ligand>
</feature>
<dbReference type="EMBL" id="FNGY01000002">
    <property type="protein sequence ID" value="SDM00089.1"/>
    <property type="molecule type" value="Genomic_DNA"/>
</dbReference>
<feature type="region of interest" description="Disordered" evidence="3">
    <location>
        <begin position="174"/>
        <end position="228"/>
    </location>
</feature>
<dbReference type="PROSITE" id="PS51257">
    <property type="entry name" value="PROKAR_LIPOPROTEIN"/>
    <property type="match status" value="1"/>
</dbReference>
<keyword evidence="7" id="KW-1185">Reference proteome</keyword>
<evidence type="ECO:0000259" key="4">
    <source>
        <dbReference type="SMART" id="SM00477"/>
    </source>
</evidence>
<dbReference type="Proteomes" id="UP000183200">
    <property type="component" value="Unassembled WGS sequence"/>
</dbReference>
<dbReference type="CDD" id="cd00091">
    <property type="entry name" value="NUC"/>
    <property type="match status" value="1"/>
</dbReference>
<organism evidence="6 7">
    <name type="scientific">Pedobacter steynii</name>
    <dbReference type="NCBI Taxonomy" id="430522"/>
    <lineage>
        <taxon>Bacteria</taxon>
        <taxon>Pseudomonadati</taxon>
        <taxon>Bacteroidota</taxon>
        <taxon>Sphingobacteriia</taxon>
        <taxon>Sphingobacteriales</taxon>
        <taxon>Sphingobacteriaceae</taxon>
        <taxon>Pedobacter</taxon>
    </lineage>
</organism>
<dbReference type="STRING" id="430522.BFS30_18225"/>
<feature type="domain" description="ENPP1-3/EXOG-like endonuclease/phosphodiesterase" evidence="4">
    <location>
        <begin position="241"/>
        <end position="452"/>
    </location>
</feature>
<dbReference type="GO" id="GO:0046872">
    <property type="term" value="F:metal ion binding"/>
    <property type="evidence" value="ECO:0007669"/>
    <property type="project" value="UniProtKB-KW"/>
</dbReference>
<keyword evidence="6" id="KW-0378">Hydrolase</keyword>
<feature type="domain" description="DNA/RNA non-specific endonuclease/pyrophosphatase/phosphodiesterase" evidence="5">
    <location>
        <begin position="240"/>
        <end position="452"/>
    </location>
</feature>
<dbReference type="InterPro" id="IPR001604">
    <property type="entry name" value="Endo_G_ENPP1-like_dom"/>
</dbReference>
<dbReference type="OrthoDB" id="9811262at2"/>
<dbReference type="PANTHER" id="PTHR13966">
    <property type="entry name" value="ENDONUCLEASE RELATED"/>
    <property type="match status" value="1"/>
</dbReference>
<evidence type="ECO:0000313" key="7">
    <source>
        <dbReference type="Proteomes" id="UP000183200"/>
    </source>
</evidence>
<dbReference type="InterPro" id="IPR044929">
    <property type="entry name" value="DNA/RNA_non-sp_Endonuclease_sf"/>
</dbReference>
<feature type="active site" description="Proton acceptor" evidence="1">
    <location>
        <position position="304"/>
    </location>
</feature>
<sequence length="465" mass="50428">MRIKHLLIYSCLTIFTIAGCSKKDDTPVTYKISEDFENGRKASYAAKTDTLITGIWNFEDALVGNQAGDLKNGLRSARLRTGKITMNFDVSGLKTIYISHGKFGKDANATWQLLISTDGGTTFNPLGAEIQESNTTLVTDSFQIDVKGKVRFQIQKTSPTTRVNIDDITFKGTGESGIVLGKPKPETNPGDGGENPNPGPASRDLVVGPDAQPLTGDDSNAFLGNPSDASTLTPENYLLDMRYYMQSYSSSRGIPNWVSWHIDAKSLVKGTERLDNFASYTGLPAAFYKVLNSSYTGSGFDRGHNCPSGDRVTSKEANGATFFMNNMIPQAPNNNQKTWEGLESYLRAQVTSGNEVYIIMGSYGTGGVGSSGTMTTTIDNGKVTVPGYVWKVALIIPEGNGDMQRVSNATRVIAINTPNINTVDFDWKKYIVTVSDIEKATGHKLLSNLPQGIQDALKIKKDTGN</sequence>
<evidence type="ECO:0000256" key="2">
    <source>
        <dbReference type="PIRSR" id="PIRSR640255-2"/>
    </source>
</evidence>
<evidence type="ECO:0000256" key="3">
    <source>
        <dbReference type="SAM" id="MobiDB-lite"/>
    </source>
</evidence>
<protein>
    <submittedName>
        <fullName evidence="6">Endonuclease G</fullName>
    </submittedName>
</protein>
<reference evidence="7" key="1">
    <citation type="submission" date="2016-10" db="EMBL/GenBank/DDBJ databases">
        <authorList>
            <person name="Varghese N."/>
            <person name="Submissions S."/>
        </authorList>
    </citation>
    <scope>NUCLEOTIDE SEQUENCE [LARGE SCALE GENOMIC DNA]</scope>
    <source>
        <strain evidence="7">DSM 19110</strain>
    </source>
</reference>
<proteinExistence type="predicted"/>
<dbReference type="GO" id="GO:0003676">
    <property type="term" value="F:nucleic acid binding"/>
    <property type="evidence" value="ECO:0007669"/>
    <property type="project" value="InterPro"/>
</dbReference>
<dbReference type="InterPro" id="IPR020821">
    <property type="entry name" value="ENPP1-3/EXOG-like_nuc-like"/>
</dbReference>
<keyword evidence="6" id="KW-0255">Endonuclease</keyword>
<dbReference type="PANTHER" id="PTHR13966:SF5">
    <property type="entry name" value="ENDONUCLEASE G, MITOCHONDRIAL"/>
    <property type="match status" value="1"/>
</dbReference>
<keyword evidence="2" id="KW-0479">Metal-binding</keyword>
<dbReference type="InterPro" id="IPR044925">
    <property type="entry name" value="His-Me_finger_sf"/>
</dbReference>
<dbReference type="RefSeq" id="WP_074605535.1">
    <property type="nucleotide sequence ID" value="NZ_FNGY01000002.1"/>
</dbReference>
<evidence type="ECO:0000259" key="5">
    <source>
        <dbReference type="SMART" id="SM00892"/>
    </source>
</evidence>